<name>A0ACA9S1L2_9GLOM</name>
<comment type="caution">
    <text evidence="1">The sequence shown here is derived from an EMBL/GenBank/DDBJ whole genome shotgun (WGS) entry which is preliminary data.</text>
</comment>
<feature type="non-terminal residue" evidence="1">
    <location>
        <position position="1"/>
    </location>
</feature>
<feature type="non-terminal residue" evidence="1">
    <location>
        <position position="353"/>
    </location>
</feature>
<dbReference type="EMBL" id="CAJVQC010083405">
    <property type="protein sequence ID" value="CAG8820273.1"/>
    <property type="molecule type" value="Genomic_DNA"/>
</dbReference>
<protein>
    <submittedName>
        <fullName evidence="1">1043_t:CDS:1</fullName>
    </submittedName>
</protein>
<reference evidence="1" key="1">
    <citation type="submission" date="2021-06" db="EMBL/GenBank/DDBJ databases">
        <authorList>
            <person name="Kallberg Y."/>
            <person name="Tangrot J."/>
            <person name="Rosling A."/>
        </authorList>
    </citation>
    <scope>NUCLEOTIDE SEQUENCE</scope>
    <source>
        <strain evidence="1">MA461A</strain>
    </source>
</reference>
<organism evidence="1 2">
    <name type="scientific">Racocetra persica</name>
    <dbReference type="NCBI Taxonomy" id="160502"/>
    <lineage>
        <taxon>Eukaryota</taxon>
        <taxon>Fungi</taxon>
        <taxon>Fungi incertae sedis</taxon>
        <taxon>Mucoromycota</taxon>
        <taxon>Glomeromycotina</taxon>
        <taxon>Glomeromycetes</taxon>
        <taxon>Diversisporales</taxon>
        <taxon>Gigasporaceae</taxon>
        <taxon>Racocetra</taxon>
    </lineage>
</organism>
<keyword evidence="2" id="KW-1185">Reference proteome</keyword>
<proteinExistence type="predicted"/>
<accession>A0ACA9S1L2</accession>
<evidence type="ECO:0000313" key="2">
    <source>
        <dbReference type="Proteomes" id="UP000789920"/>
    </source>
</evidence>
<dbReference type="Proteomes" id="UP000789920">
    <property type="component" value="Unassembled WGS sequence"/>
</dbReference>
<evidence type="ECO:0000313" key="1">
    <source>
        <dbReference type="EMBL" id="CAG8820273.1"/>
    </source>
</evidence>
<gene>
    <name evidence="1" type="ORF">RPERSI_LOCUS25323</name>
</gene>
<sequence>REHGPYDNYEGSSLSKGILQYDMCDSDLCPELDWSSLKQRIKEYGVRNSLLIAPMPTASHPNVLARVQEGPFPNESNLMFRETTGGSFIYVEREMAEMLIFKGLWTPKIIGKILDNNGSIQDIKEFPEEMKSIYKTAFEYSYETIIDHVIDRSLYIDQSQSLNNYIATGNSESMIKRLFNSHIRAWKGGLKTIYYTRSMSSSRSLDIKTGSSPKPPACINNNSELFSKEIPEFTNEYRIKRINNGYKQHGFSQVSPIGGKREMYFEIFKKTMNELETANEIRLKISRKDIEKVFDAPDGFDIEHVVKLEKWDTISGDDLLICDKQYEMMYRQEDIFSTMIREVFEETGLDIKR</sequence>